<dbReference type="Gene3D" id="3.60.15.10">
    <property type="entry name" value="Ribonuclease Z/Hydroxyacylglutathione hydrolase-like"/>
    <property type="match status" value="1"/>
</dbReference>
<keyword evidence="3" id="KW-1185">Reference proteome</keyword>
<dbReference type="InterPro" id="IPR050114">
    <property type="entry name" value="UPF0173_UPF0282_UlaG_hydrolase"/>
</dbReference>
<dbReference type="InterPro" id="IPR001279">
    <property type="entry name" value="Metallo-B-lactamas"/>
</dbReference>
<evidence type="ECO:0000259" key="1">
    <source>
        <dbReference type="SMART" id="SM00849"/>
    </source>
</evidence>
<dbReference type="SUPFAM" id="SSF56281">
    <property type="entry name" value="Metallo-hydrolase/oxidoreductase"/>
    <property type="match status" value="1"/>
</dbReference>
<accession>A0ABT9ED47</accession>
<protein>
    <submittedName>
        <fullName evidence="2">MBL fold metallo-hydrolase</fullName>
    </submittedName>
</protein>
<feature type="domain" description="Metallo-beta-lactamase" evidence="1">
    <location>
        <begin position="57"/>
        <end position="213"/>
    </location>
</feature>
<proteinExistence type="predicted"/>
<organism evidence="2 3">
    <name type="scientific">Paracraurococcus lichenis</name>
    <dbReference type="NCBI Taxonomy" id="3064888"/>
    <lineage>
        <taxon>Bacteria</taxon>
        <taxon>Pseudomonadati</taxon>
        <taxon>Pseudomonadota</taxon>
        <taxon>Alphaproteobacteria</taxon>
        <taxon>Acetobacterales</taxon>
        <taxon>Roseomonadaceae</taxon>
        <taxon>Paracraurococcus</taxon>
    </lineage>
</organism>
<dbReference type="Pfam" id="PF12706">
    <property type="entry name" value="Lactamase_B_2"/>
    <property type="match status" value="1"/>
</dbReference>
<dbReference type="Proteomes" id="UP001243009">
    <property type="component" value="Unassembled WGS sequence"/>
</dbReference>
<dbReference type="EMBL" id="JAUTWS010000171">
    <property type="protein sequence ID" value="MDO9714138.1"/>
    <property type="molecule type" value="Genomic_DNA"/>
</dbReference>
<evidence type="ECO:0000313" key="3">
    <source>
        <dbReference type="Proteomes" id="UP001243009"/>
    </source>
</evidence>
<dbReference type="SMART" id="SM00849">
    <property type="entry name" value="Lactamase_B"/>
    <property type="match status" value="1"/>
</dbReference>
<comment type="caution">
    <text evidence="2">The sequence shown here is derived from an EMBL/GenBank/DDBJ whole genome shotgun (WGS) entry which is preliminary data.</text>
</comment>
<dbReference type="PANTHER" id="PTHR43546">
    <property type="entry name" value="UPF0173 METAL-DEPENDENT HYDROLASE MJ1163-RELATED"/>
    <property type="match status" value="1"/>
</dbReference>
<reference evidence="2 3" key="1">
    <citation type="submission" date="2023-08" db="EMBL/GenBank/DDBJ databases">
        <title>The draft genome sequence of Paracraurococcus sp. LOR1-02.</title>
        <authorList>
            <person name="Kingkaew E."/>
            <person name="Tanasupawat S."/>
        </authorList>
    </citation>
    <scope>NUCLEOTIDE SEQUENCE [LARGE SCALE GENOMIC DNA]</scope>
    <source>
        <strain evidence="2 3">LOR1-02</strain>
    </source>
</reference>
<gene>
    <name evidence="2" type="ORF">Q7A36_37915</name>
</gene>
<dbReference type="RefSeq" id="WP_305108978.1">
    <property type="nucleotide sequence ID" value="NZ_JAUTWS010000171.1"/>
</dbReference>
<sequence>MVLALGLVAGTWVQAHAQERNSGPFRHQAACSSYKPAAVGGPVLPSRIPGLTLRWLGTSNYEVAYKGKVVLLDTYYDRGPRNRSIGFTPDQVTRADAILIGHAHFDHISDAVSIAGRTGAVVAGAAISADYLRSQGLPEGQILAVGNGSQFQLSDDITVDVALARHSTLSADVLKDAGQIYTDTSGTPTAEETAAEAAIRARGSSDPNIITEGTLAYVLTFDTGFRLLWLDSAGHVTPGDEALIARLGRIDAAIIAYQGNPIAAVQVPVTNALVQLFKPTIYLPAHHDEIAGVFFNLGLEPLFEAIHAELPTTRTLNPLYRAPICLDLTRPDGGLSLSYPVGP</sequence>
<evidence type="ECO:0000313" key="2">
    <source>
        <dbReference type="EMBL" id="MDO9714138.1"/>
    </source>
</evidence>
<dbReference type="PANTHER" id="PTHR43546:SF3">
    <property type="entry name" value="UPF0173 METAL-DEPENDENT HYDROLASE MJ1163"/>
    <property type="match status" value="1"/>
</dbReference>
<name>A0ABT9ED47_9PROT</name>
<dbReference type="InterPro" id="IPR036866">
    <property type="entry name" value="RibonucZ/Hydroxyglut_hydro"/>
</dbReference>